<accession>A0A0D5YRE3</accession>
<dbReference type="HOGENOM" id="CLU_989431_0_0_10"/>
<evidence type="ECO:0000313" key="4">
    <source>
        <dbReference type="Proteomes" id="UP000032726"/>
    </source>
</evidence>
<keyword evidence="1" id="KW-0489">Methyltransferase</keyword>
<dbReference type="KEGG" id="mlt:VC82_791"/>
<evidence type="ECO:0000256" key="2">
    <source>
        <dbReference type="ARBA" id="ARBA00022679"/>
    </source>
</evidence>
<dbReference type="STRING" id="516051.VC82_791"/>
<keyword evidence="4" id="KW-1185">Reference proteome</keyword>
<proteinExistence type="predicted"/>
<keyword evidence="2" id="KW-0808">Transferase</keyword>
<reference evidence="3 4" key="1">
    <citation type="submission" date="2015-03" db="EMBL/GenBank/DDBJ databases">
        <title>Complete genome sequence of Muricauda lutaonensis CC-HSB-11T, isolated from a coastal hot spring.</title>
        <authorList>
            <person name="Kim K.M."/>
        </authorList>
    </citation>
    <scope>NUCLEOTIDE SEQUENCE [LARGE SCALE GENOMIC DNA]</scope>
    <source>
        <strain evidence="3 4">CC-HSB-11</strain>
    </source>
</reference>
<dbReference type="AlphaFoldDB" id="A0A0D5YRE3"/>
<dbReference type="OrthoDB" id="1186348at2"/>
<gene>
    <name evidence="3" type="ORF">VC82_791</name>
</gene>
<dbReference type="Gene3D" id="3.40.50.150">
    <property type="entry name" value="Vaccinia Virus protein VP39"/>
    <property type="match status" value="1"/>
</dbReference>
<dbReference type="Pfam" id="PF04072">
    <property type="entry name" value="LCM"/>
    <property type="match status" value="1"/>
</dbReference>
<evidence type="ECO:0000256" key="1">
    <source>
        <dbReference type="ARBA" id="ARBA00022603"/>
    </source>
</evidence>
<dbReference type="InterPro" id="IPR029063">
    <property type="entry name" value="SAM-dependent_MTases_sf"/>
</dbReference>
<dbReference type="Proteomes" id="UP000032726">
    <property type="component" value="Chromosome"/>
</dbReference>
<name>A0A0D5YRE3_9FLAO</name>
<dbReference type="GO" id="GO:0032259">
    <property type="term" value="P:methylation"/>
    <property type="evidence" value="ECO:0007669"/>
    <property type="project" value="UniProtKB-KW"/>
</dbReference>
<dbReference type="EMBL" id="CP011071">
    <property type="protein sequence ID" value="AKA34453.1"/>
    <property type="molecule type" value="Genomic_DNA"/>
</dbReference>
<dbReference type="GO" id="GO:0008168">
    <property type="term" value="F:methyltransferase activity"/>
    <property type="evidence" value="ECO:0007669"/>
    <property type="project" value="UniProtKB-KW"/>
</dbReference>
<dbReference type="InterPro" id="IPR007213">
    <property type="entry name" value="Ppm1/Ppm2/Tcmp"/>
</dbReference>
<dbReference type="SUPFAM" id="SSF53335">
    <property type="entry name" value="S-adenosyl-L-methionine-dependent methyltransferases"/>
    <property type="match status" value="1"/>
</dbReference>
<evidence type="ECO:0000313" key="3">
    <source>
        <dbReference type="EMBL" id="AKA34453.1"/>
    </source>
</evidence>
<sequence length="290" mass="34304">MWFKDSLIFYYLKPVKQNIEIFETAFVTADFRATDVALSKDRYAHLWPSEGTKIYRKAYVDSVSRHEQFAHCLRNRYFLEAIENLFNEQKIELLINFGCGFSMYPFLLPKTMAHIEIDMPHSINYKKEKIADWCASKKLPDRNISFLEADFTSNYEPQLLEKIASIKENKRSFIFLEGVLFFIGRPETERLFKLFSTIQGTDEYVGSVSFQKEIESRTAFKKLIQFTEERLVANEKFCYQTVEDRYYLNLDDYAMVDHQNTFTVANKYAPATILDPDEVLDEHFYVLKKK</sequence>
<organism evidence="3 4">
    <name type="scientific">Flagellimonas lutaonensis</name>
    <dbReference type="NCBI Taxonomy" id="516051"/>
    <lineage>
        <taxon>Bacteria</taxon>
        <taxon>Pseudomonadati</taxon>
        <taxon>Bacteroidota</taxon>
        <taxon>Flavobacteriia</taxon>
        <taxon>Flavobacteriales</taxon>
        <taxon>Flavobacteriaceae</taxon>
        <taxon>Flagellimonas</taxon>
    </lineage>
</organism>
<protein>
    <submittedName>
        <fullName evidence="3">Adenosine deaminase</fullName>
    </submittedName>
</protein>